<feature type="transmembrane region" description="Helical" evidence="7">
    <location>
        <begin position="136"/>
        <end position="156"/>
    </location>
</feature>
<dbReference type="RefSeq" id="WP_206560448.1">
    <property type="nucleotide sequence ID" value="NZ_JAFKCZ010000007.1"/>
</dbReference>
<keyword evidence="11" id="KW-1185">Reference proteome</keyword>
<feature type="transmembrane region" description="Helical" evidence="7">
    <location>
        <begin position="98"/>
        <end position="116"/>
    </location>
</feature>
<dbReference type="AlphaFoldDB" id="A0A939DF65"/>
<dbReference type="GO" id="GO:0140359">
    <property type="term" value="F:ABC-type transporter activity"/>
    <property type="evidence" value="ECO:0007669"/>
    <property type="project" value="InterPro"/>
</dbReference>
<dbReference type="PANTHER" id="PTHR30294:SF29">
    <property type="entry name" value="MULTIDRUG ABC TRANSPORTER PERMEASE YBHS-RELATED"/>
    <property type="match status" value="1"/>
</dbReference>
<evidence type="ECO:0000313" key="10">
    <source>
        <dbReference type="EMBL" id="MBN7796993.1"/>
    </source>
</evidence>
<comment type="caution">
    <text evidence="10">The sequence shown here is derived from an EMBL/GenBank/DDBJ whole genome shotgun (WGS) entry which is preliminary data.</text>
</comment>
<feature type="transmembrane region" description="Helical" evidence="7">
    <location>
        <begin position="915"/>
        <end position="934"/>
    </location>
</feature>
<feature type="domain" description="DUF7088" evidence="9">
    <location>
        <begin position="284"/>
        <end position="387"/>
    </location>
</feature>
<evidence type="ECO:0000256" key="3">
    <source>
        <dbReference type="ARBA" id="ARBA00022692"/>
    </source>
</evidence>
<feature type="transmembrane region" description="Helical" evidence="7">
    <location>
        <begin position="17"/>
        <end position="41"/>
    </location>
</feature>
<feature type="transmembrane region" description="Helical" evidence="7">
    <location>
        <begin position="56"/>
        <end position="77"/>
    </location>
</feature>
<reference evidence="10" key="1">
    <citation type="submission" date="2021-02" db="EMBL/GenBank/DDBJ databases">
        <title>PHA producing bacteria isolated from coastal sediment in Guangdong, Shenzhen.</title>
        <authorList>
            <person name="Zheng W."/>
            <person name="Yu S."/>
            <person name="Huang Y."/>
        </authorList>
    </citation>
    <scope>NUCLEOTIDE SEQUENCE</scope>
    <source>
        <strain evidence="10">TN14-10</strain>
    </source>
</reference>
<dbReference type="Pfam" id="PF12679">
    <property type="entry name" value="ABC2_membrane_2"/>
    <property type="match status" value="1"/>
</dbReference>
<feature type="transmembrane region" description="Helical" evidence="7">
    <location>
        <begin position="219"/>
        <end position="237"/>
    </location>
</feature>
<evidence type="ECO:0000256" key="6">
    <source>
        <dbReference type="SAM" id="MobiDB-lite"/>
    </source>
</evidence>
<feature type="domain" description="DUF7088" evidence="9">
    <location>
        <begin position="439"/>
        <end position="519"/>
    </location>
</feature>
<dbReference type="Pfam" id="PF23357">
    <property type="entry name" value="DUF7088"/>
    <property type="match status" value="2"/>
</dbReference>
<feature type="transmembrane region" description="Helical" evidence="7">
    <location>
        <begin position="163"/>
        <end position="181"/>
    </location>
</feature>
<feature type="transmembrane region" description="Helical" evidence="7">
    <location>
        <begin position="252"/>
        <end position="271"/>
    </location>
</feature>
<proteinExistence type="predicted"/>
<protein>
    <submittedName>
        <fullName evidence="10">Gldg family protein</fullName>
    </submittedName>
</protein>
<evidence type="ECO:0000259" key="8">
    <source>
        <dbReference type="Pfam" id="PF09822"/>
    </source>
</evidence>
<feature type="region of interest" description="Disordered" evidence="6">
    <location>
        <begin position="807"/>
        <end position="828"/>
    </location>
</feature>
<dbReference type="Pfam" id="PF09822">
    <property type="entry name" value="ABC_transp_aux"/>
    <property type="match status" value="1"/>
</dbReference>
<dbReference type="Proteomes" id="UP000664303">
    <property type="component" value="Unassembled WGS sequence"/>
</dbReference>
<keyword evidence="3 7" id="KW-0812">Transmembrane</keyword>
<dbReference type="InterPro" id="IPR019196">
    <property type="entry name" value="ABC_transp_unknown"/>
</dbReference>
<sequence>MSRTAVARRVAAKETRLFFASPVAWLFLATFTGATLFIVFWVESFFARNIADLRPLFRWMPVLLAFLCPALTMRMWSEERQRHTLEHVLTQPVGISRFVFGKFGACLLLLALALLATAPLPVTVSLIAELDWGPVAAGYLAALLLGSAYLSIGLFVSACTDNPIVSLIASVALCIALYLLGSPLLTGFFEAGTADWLRALGSGSRFESIARGVVDVRDLYYYLGLTGVFLTLNVYALERGRWSRAHSRRHRYWRSVAALLVVNFLLANVWLHKVPGLRLDVTEGRLYSLSDTTGQFLQRLEEPLLIRGYFSERTHPLLAPLVPQLRDLIEEYREASGGRVRVEFVDPADNPDLEREAIERYGLRAAPFQVSDRHQSAVVNAWFHLVVHYGDEFETLGFGELIEVRNAVNAQPEVRLRNPEYDLTRAIRDVLYSYRSGGQLFAGIDTPVELVAYVSDDVLLPPLLQTYRQSIASQLQAIAAESGGKFSYRFVAPEADGGLEARRIVDEWGFTPMATAIGEGREFFFYLTLEDDHQVVQLPNDSFDPGDFRRDLETGLRRFSSGFTRTVALAVPTPREQGYPFNGGAPTFSQLEQMITRDYSIRMEQLADGSVTPEADILVVVAPHQLDTHARYAIDQFLMRGGTVLLATSPWTVSLAGEDMRLLPWPSGLEEWLAHHGLHIGDELVMDDQNATFPAPVIRRVGDREFRELQLVDYPYFIDLRPPGLNPDHPITANLPRLTMGWASPVTVQRGENQRLTTLLRSSPAAWLSSAGDVTPRADSDGQATFYGQGERKPRTLGVILQGRFHSQFTDRPPPKPSEAGDASDPPAEELQPLVELSPLSARIILFSSNDFLDDQTLNAAAGVSGTRQQEGLELLMNAIDWSLRDSSLLRIRSRGHFNRTLPPMSNQAQTLIEYFNYALALAWLALLALVHWLRARLRMRHYRKTLAL</sequence>
<keyword evidence="4 7" id="KW-1133">Transmembrane helix</keyword>
<dbReference type="GO" id="GO:0005886">
    <property type="term" value="C:plasma membrane"/>
    <property type="evidence" value="ECO:0007669"/>
    <property type="project" value="UniProtKB-SubCell"/>
</dbReference>
<keyword evidence="2" id="KW-1003">Cell membrane</keyword>
<evidence type="ECO:0000313" key="11">
    <source>
        <dbReference type="Proteomes" id="UP000664303"/>
    </source>
</evidence>
<feature type="domain" description="ABC-type uncharacterised transport system" evidence="8">
    <location>
        <begin position="591"/>
        <end position="865"/>
    </location>
</feature>
<keyword evidence="5 7" id="KW-0472">Membrane</keyword>
<evidence type="ECO:0000256" key="5">
    <source>
        <dbReference type="ARBA" id="ARBA00023136"/>
    </source>
</evidence>
<evidence type="ECO:0000259" key="9">
    <source>
        <dbReference type="Pfam" id="PF23357"/>
    </source>
</evidence>
<gene>
    <name evidence="10" type="ORF">JYP50_10345</name>
</gene>
<organism evidence="10 11">
    <name type="scientific">Parahaliea mediterranea</name>
    <dbReference type="NCBI Taxonomy" id="651086"/>
    <lineage>
        <taxon>Bacteria</taxon>
        <taxon>Pseudomonadati</taxon>
        <taxon>Pseudomonadota</taxon>
        <taxon>Gammaproteobacteria</taxon>
        <taxon>Cellvibrionales</taxon>
        <taxon>Halieaceae</taxon>
        <taxon>Parahaliea</taxon>
    </lineage>
</organism>
<evidence type="ECO:0000256" key="2">
    <source>
        <dbReference type="ARBA" id="ARBA00022475"/>
    </source>
</evidence>
<evidence type="ECO:0000256" key="7">
    <source>
        <dbReference type="SAM" id="Phobius"/>
    </source>
</evidence>
<dbReference type="EMBL" id="JAFKCZ010000007">
    <property type="protein sequence ID" value="MBN7796993.1"/>
    <property type="molecule type" value="Genomic_DNA"/>
</dbReference>
<evidence type="ECO:0000256" key="1">
    <source>
        <dbReference type="ARBA" id="ARBA00004651"/>
    </source>
</evidence>
<name>A0A939DF65_9GAMM</name>
<accession>A0A939DF65</accession>
<dbReference type="InterPro" id="IPR051449">
    <property type="entry name" value="ABC-2_transporter_component"/>
</dbReference>
<feature type="region of interest" description="Disordered" evidence="6">
    <location>
        <begin position="770"/>
        <end position="789"/>
    </location>
</feature>
<evidence type="ECO:0000256" key="4">
    <source>
        <dbReference type="ARBA" id="ARBA00022989"/>
    </source>
</evidence>
<comment type="subcellular location">
    <subcellularLocation>
        <location evidence="1">Cell membrane</location>
        <topology evidence="1">Multi-pass membrane protein</topology>
    </subcellularLocation>
</comment>
<dbReference type="InterPro" id="IPR055396">
    <property type="entry name" value="DUF7088"/>
</dbReference>
<dbReference type="PANTHER" id="PTHR30294">
    <property type="entry name" value="MEMBRANE COMPONENT OF ABC TRANSPORTER YHHJ-RELATED"/>
    <property type="match status" value="1"/>
</dbReference>